<dbReference type="Proteomes" id="UP000252387">
    <property type="component" value="Unassembled WGS sequence"/>
</dbReference>
<evidence type="ECO:0000313" key="2">
    <source>
        <dbReference type="EMBL" id="RCS28882.1"/>
    </source>
</evidence>
<gene>
    <name evidence="2" type="ORF">DEO45_14375</name>
</gene>
<keyword evidence="1" id="KW-0472">Membrane</keyword>
<keyword evidence="1" id="KW-1133">Transmembrane helix</keyword>
<proteinExistence type="predicted"/>
<dbReference type="AlphaFoldDB" id="A0A368KAB6"/>
<dbReference type="EMBL" id="QFWQ01000009">
    <property type="protein sequence ID" value="RCS28882.1"/>
    <property type="molecule type" value="Genomic_DNA"/>
</dbReference>
<name>A0A368KAB6_9GAMM</name>
<protein>
    <recommendedName>
        <fullName evidence="4">Transmembrane protein</fullName>
    </recommendedName>
</protein>
<organism evidence="2 3">
    <name type="scientific">Rhodanobacter denitrificans</name>
    <dbReference type="NCBI Taxonomy" id="666685"/>
    <lineage>
        <taxon>Bacteria</taxon>
        <taxon>Pseudomonadati</taxon>
        <taxon>Pseudomonadota</taxon>
        <taxon>Gammaproteobacteria</taxon>
        <taxon>Lysobacterales</taxon>
        <taxon>Rhodanobacteraceae</taxon>
        <taxon>Rhodanobacter</taxon>
    </lineage>
</organism>
<feature type="transmembrane region" description="Helical" evidence="1">
    <location>
        <begin position="23"/>
        <end position="52"/>
    </location>
</feature>
<keyword evidence="3" id="KW-1185">Reference proteome</keyword>
<evidence type="ECO:0000313" key="3">
    <source>
        <dbReference type="Proteomes" id="UP000252387"/>
    </source>
</evidence>
<feature type="transmembrane region" description="Helical" evidence="1">
    <location>
        <begin position="64"/>
        <end position="84"/>
    </location>
</feature>
<dbReference type="OrthoDB" id="5953088at2"/>
<keyword evidence="1" id="KW-0812">Transmembrane</keyword>
<reference evidence="2 3" key="1">
    <citation type="submission" date="2018-05" db="EMBL/GenBank/DDBJ databases">
        <title>Draft genome sequence of Rhodanobacter denitrificans Yn1 isolated from gold copper mine.</title>
        <authorList>
            <person name="Yang N."/>
            <person name="Mazhar H.S."/>
            <person name="Rensing C."/>
        </authorList>
    </citation>
    <scope>NUCLEOTIDE SEQUENCE [LARGE SCALE GENOMIC DNA]</scope>
    <source>
        <strain evidence="2 3">Yn1</strain>
    </source>
</reference>
<sequence>MSHNARCSGNTVQGRAMQYDQSWMGYGIVGGIQAGAIAVAAGLLLFFVFHWLGRRNGWGWGPQIGWSFLLATALAASGDLWNLFYFNYGRLQSLQLLKVKLAEVHDPDHIGLRALCELLGVAAGVYVGWALASGDWRRRFGGRR</sequence>
<comment type="caution">
    <text evidence="2">The sequence shown here is derived from an EMBL/GenBank/DDBJ whole genome shotgun (WGS) entry which is preliminary data.</text>
</comment>
<accession>A0A368KAB6</accession>
<evidence type="ECO:0000256" key="1">
    <source>
        <dbReference type="SAM" id="Phobius"/>
    </source>
</evidence>
<evidence type="ECO:0008006" key="4">
    <source>
        <dbReference type="Google" id="ProtNLM"/>
    </source>
</evidence>